<feature type="compositionally biased region" description="Low complexity" evidence="1">
    <location>
        <begin position="66"/>
        <end position="81"/>
    </location>
</feature>
<feature type="compositionally biased region" description="Polar residues" evidence="1">
    <location>
        <begin position="346"/>
        <end position="362"/>
    </location>
</feature>
<feature type="compositionally biased region" description="Basic and acidic residues" evidence="1">
    <location>
        <begin position="319"/>
        <end position="336"/>
    </location>
</feature>
<feature type="compositionally biased region" description="Basic and acidic residues" evidence="1">
    <location>
        <begin position="110"/>
        <end position="119"/>
    </location>
</feature>
<gene>
    <name evidence="2" type="ORF">OHK93_006615</name>
</gene>
<accession>A0AA43QLV0</accession>
<feature type="region of interest" description="Disordered" evidence="1">
    <location>
        <begin position="603"/>
        <end position="638"/>
    </location>
</feature>
<feature type="compositionally biased region" description="Polar residues" evidence="1">
    <location>
        <begin position="409"/>
        <end position="425"/>
    </location>
</feature>
<name>A0AA43QLV0_9LECA</name>
<comment type="caution">
    <text evidence="2">The sequence shown here is derived from an EMBL/GenBank/DDBJ whole genome shotgun (WGS) entry which is preliminary data.</text>
</comment>
<feature type="region of interest" description="Disordered" evidence="1">
    <location>
        <begin position="268"/>
        <end position="303"/>
    </location>
</feature>
<proteinExistence type="predicted"/>
<dbReference type="AlphaFoldDB" id="A0AA43QLV0"/>
<feature type="compositionally biased region" description="Basic and acidic residues" evidence="1">
    <location>
        <begin position="611"/>
        <end position="621"/>
    </location>
</feature>
<dbReference type="PANTHER" id="PTHR42088:SF1">
    <property type="entry name" value="YALI0F10131P"/>
    <property type="match status" value="1"/>
</dbReference>
<feature type="region of interest" description="Disordered" evidence="1">
    <location>
        <begin position="174"/>
        <end position="235"/>
    </location>
</feature>
<sequence>MARHFHHKHHAHQLQSRDPAVVAAPAADPEPIHLQALLESPMAQVKSLLARGGYSVDGDSDDSDDSSSSSSSDVSSNSPDDTSSVIIPIALACIIFFYLHRRHVRRLRQEDANDPHKSLDFGWDPTTQKRTNQRWKSKKGKPEMMATDNLEKSLRKDRGLSLDMDVGSPYLLPPGVHGSRESMHSMSRTIHSQDDKYRPATACNPNDNLSLHSAKPRRADTSSSHTGSASLKRDDMKQDLLGNAQRMSRSPPAVQVRPVPEIAIPEAAQGMSRKPMPSSPGTPGSAGLSPNAPLLDPRDSYMVGDDLRKSNNYLGAFIHSRDPSSDVRSPDSEKTEYATPREMPATPSSFATNEKAHSTSPALASAAEPPRRSRQQSLRSSQQASIEHNFLDDSSDYGDAVKVTPASPRRSQQEQLAGTRGSSQEYMPPIDEYSLGVNESEFAYDVRRLSTGVRPLPPDDPTDNPEQRANRIRSFYKEYFDDSKAPQATPDYYEDYDESYLGDGAIFDPASGQYVMGGAVPYAEPYGRRAMTPPPRGVGRRHAATMSGGARPMPPGSRAFSSASARFGPGRGPPPKKKLPPPQPLRVLPTPHMLKEDAFALPIDFAPPGSARERQAGRPDSPRGGSRPYSPAVRPHTPLARSYDDLAVMPSPHLLRRSGTFTALDFAPPPRFTNDASASDAGSIRSNRSGMSARSQHAVRAGAYRVSRIPKEVVGTKSDLMGSLKPQWNMHNNTGTIGMTT</sequence>
<feature type="region of interest" description="Disordered" evidence="1">
    <location>
        <begin position="53"/>
        <end position="81"/>
    </location>
</feature>
<keyword evidence="3" id="KW-1185">Reference proteome</keyword>
<feature type="region of interest" description="Disordered" evidence="1">
    <location>
        <begin position="527"/>
        <end position="589"/>
    </location>
</feature>
<feature type="region of interest" description="Disordered" evidence="1">
    <location>
        <begin position="110"/>
        <end position="143"/>
    </location>
</feature>
<dbReference type="EMBL" id="JAPUFD010000005">
    <property type="protein sequence ID" value="MDI1487346.1"/>
    <property type="molecule type" value="Genomic_DNA"/>
</dbReference>
<reference evidence="2" key="1">
    <citation type="journal article" date="2023" name="Genome Biol. Evol.">
        <title>First Whole Genome Sequence and Flow Cytometry Genome Size Data for the Lichen-Forming Fungus Ramalina farinacea (Ascomycota).</title>
        <authorList>
            <person name="Llewellyn T."/>
            <person name="Mian S."/>
            <person name="Hill R."/>
            <person name="Leitch I.J."/>
            <person name="Gaya E."/>
        </authorList>
    </citation>
    <scope>NUCLEOTIDE SEQUENCE</scope>
    <source>
        <strain evidence="2">LIQ254RAFAR</strain>
    </source>
</reference>
<feature type="compositionally biased region" description="Low complexity" evidence="1">
    <location>
        <begin position="556"/>
        <end position="568"/>
    </location>
</feature>
<protein>
    <submittedName>
        <fullName evidence="2">Uncharacterized protein</fullName>
    </submittedName>
</protein>
<feature type="compositionally biased region" description="Polar residues" evidence="1">
    <location>
        <begin position="684"/>
        <end position="695"/>
    </location>
</feature>
<feature type="region of interest" description="Disordered" evidence="1">
    <location>
        <begin position="674"/>
        <end position="696"/>
    </location>
</feature>
<dbReference type="PANTHER" id="PTHR42088">
    <property type="entry name" value="YALI0F10131P"/>
    <property type="match status" value="1"/>
</dbReference>
<organism evidence="2 3">
    <name type="scientific">Ramalina farinacea</name>
    <dbReference type="NCBI Taxonomy" id="258253"/>
    <lineage>
        <taxon>Eukaryota</taxon>
        <taxon>Fungi</taxon>
        <taxon>Dikarya</taxon>
        <taxon>Ascomycota</taxon>
        <taxon>Pezizomycotina</taxon>
        <taxon>Lecanoromycetes</taxon>
        <taxon>OSLEUM clade</taxon>
        <taxon>Lecanoromycetidae</taxon>
        <taxon>Lecanorales</taxon>
        <taxon>Lecanorineae</taxon>
        <taxon>Ramalinaceae</taxon>
        <taxon>Ramalina</taxon>
    </lineage>
</organism>
<dbReference type="Proteomes" id="UP001161017">
    <property type="component" value="Unassembled WGS sequence"/>
</dbReference>
<feature type="region of interest" description="Disordered" evidence="1">
    <location>
        <begin position="318"/>
        <end position="430"/>
    </location>
</feature>
<evidence type="ECO:0000256" key="1">
    <source>
        <dbReference type="SAM" id="MobiDB-lite"/>
    </source>
</evidence>
<evidence type="ECO:0000313" key="2">
    <source>
        <dbReference type="EMBL" id="MDI1487346.1"/>
    </source>
</evidence>
<evidence type="ECO:0000313" key="3">
    <source>
        <dbReference type="Proteomes" id="UP001161017"/>
    </source>
</evidence>